<keyword evidence="8" id="KW-0732">Signal</keyword>
<dbReference type="Gene3D" id="1.10.101.10">
    <property type="entry name" value="PGBD-like superfamily/PGBD"/>
    <property type="match status" value="1"/>
</dbReference>
<dbReference type="SUPFAM" id="SSF141523">
    <property type="entry name" value="L,D-transpeptidase catalytic domain-like"/>
    <property type="match status" value="1"/>
</dbReference>
<evidence type="ECO:0000313" key="10">
    <source>
        <dbReference type="EMBL" id="CCO48508.1"/>
    </source>
</evidence>
<name>A0AAV2VVK1_9VIBR</name>
<dbReference type="Pfam" id="PF03734">
    <property type="entry name" value="YkuD"/>
    <property type="match status" value="1"/>
</dbReference>
<keyword evidence="4 7" id="KW-0133">Cell shape</keyword>
<dbReference type="InterPro" id="IPR036365">
    <property type="entry name" value="PGBD-like_sf"/>
</dbReference>
<evidence type="ECO:0000313" key="11">
    <source>
        <dbReference type="Proteomes" id="UP000018211"/>
    </source>
</evidence>
<keyword evidence="6 7" id="KW-0961">Cell wall biogenesis/degradation</keyword>
<dbReference type="InterPro" id="IPR002477">
    <property type="entry name" value="Peptidoglycan-bd-like"/>
</dbReference>
<evidence type="ECO:0000256" key="2">
    <source>
        <dbReference type="ARBA" id="ARBA00005992"/>
    </source>
</evidence>
<dbReference type="Pfam" id="PF01471">
    <property type="entry name" value="PG_binding_1"/>
    <property type="match status" value="1"/>
</dbReference>
<dbReference type="Proteomes" id="UP000018211">
    <property type="component" value="Unassembled WGS sequence"/>
</dbReference>
<dbReference type="CDD" id="cd16913">
    <property type="entry name" value="YkuD_like"/>
    <property type="match status" value="1"/>
</dbReference>
<dbReference type="GO" id="GO:0008360">
    <property type="term" value="P:regulation of cell shape"/>
    <property type="evidence" value="ECO:0007669"/>
    <property type="project" value="UniProtKB-UniRule"/>
</dbReference>
<feature type="active site" description="Proton donor/acceptor" evidence="7">
    <location>
        <position position="425"/>
    </location>
</feature>
<comment type="similarity">
    <text evidence="2">Belongs to the YkuD family.</text>
</comment>
<protein>
    <submittedName>
        <fullName evidence="10">YkuD super family protein</fullName>
    </submittedName>
</protein>
<dbReference type="EMBL" id="CAOF01000149">
    <property type="protein sequence ID" value="CCO48508.1"/>
    <property type="molecule type" value="Genomic_DNA"/>
</dbReference>
<evidence type="ECO:0000256" key="1">
    <source>
        <dbReference type="ARBA" id="ARBA00004752"/>
    </source>
</evidence>
<dbReference type="GO" id="GO:0071555">
    <property type="term" value="P:cell wall organization"/>
    <property type="evidence" value="ECO:0007669"/>
    <property type="project" value="UniProtKB-UniRule"/>
</dbReference>
<evidence type="ECO:0000256" key="6">
    <source>
        <dbReference type="ARBA" id="ARBA00023316"/>
    </source>
</evidence>
<dbReference type="GO" id="GO:0004180">
    <property type="term" value="F:carboxypeptidase activity"/>
    <property type="evidence" value="ECO:0007669"/>
    <property type="project" value="UniProtKB-ARBA"/>
</dbReference>
<evidence type="ECO:0000256" key="4">
    <source>
        <dbReference type="ARBA" id="ARBA00022960"/>
    </source>
</evidence>
<dbReference type="PANTHER" id="PTHR41533:SF1">
    <property type="entry name" value="L,D-TRANSPEPTIDASE YCBB-RELATED"/>
    <property type="match status" value="1"/>
</dbReference>
<proteinExistence type="inferred from homology"/>
<comment type="pathway">
    <text evidence="1 7">Cell wall biogenesis; peptidoglycan biosynthesis.</text>
</comment>
<dbReference type="PROSITE" id="PS52029">
    <property type="entry name" value="LD_TPASE"/>
    <property type="match status" value="1"/>
</dbReference>
<keyword evidence="5 7" id="KW-0573">Peptidoglycan synthesis</keyword>
<evidence type="ECO:0000259" key="9">
    <source>
        <dbReference type="PROSITE" id="PS52029"/>
    </source>
</evidence>
<dbReference type="GO" id="GO:0016740">
    <property type="term" value="F:transferase activity"/>
    <property type="evidence" value="ECO:0007669"/>
    <property type="project" value="UniProtKB-KW"/>
</dbReference>
<feature type="active site" description="Nucleophile" evidence="7">
    <location>
        <position position="444"/>
    </location>
</feature>
<evidence type="ECO:0000256" key="8">
    <source>
        <dbReference type="SAM" id="SignalP"/>
    </source>
</evidence>
<dbReference type="InterPro" id="IPR052905">
    <property type="entry name" value="LD-transpeptidase_YkuD-like"/>
</dbReference>
<accession>A0AAV2VVK1</accession>
<feature type="domain" description="L,D-TPase catalytic" evidence="9">
    <location>
        <begin position="291"/>
        <end position="467"/>
    </location>
</feature>
<dbReference type="InterPro" id="IPR036366">
    <property type="entry name" value="PGBDSf"/>
</dbReference>
<keyword evidence="3" id="KW-0808">Transferase</keyword>
<dbReference type="InterPro" id="IPR045380">
    <property type="entry name" value="LD_TPept_scaffold_dom"/>
</dbReference>
<dbReference type="InterPro" id="IPR005490">
    <property type="entry name" value="LD_TPept_cat_dom"/>
</dbReference>
<dbReference type="AlphaFoldDB" id="A0AAV2VVK1"/>
<evidence type="ECO:0000256" key="5">
    <source>
        <dbReference type="ARBA" id="ARBA00022984"/>
    </source>
</evidence>
<dbReference type="Pfam" id="PF20142">
    <property type="entry name" value="Scaffold"/>
    <property type="match status" value="1"/>
</dbReference>
<dbReference type="InterPro" id="IPR038063">
    <property type="entry name" value="Transpep_catalytic_dom"/>
</dbReference>
<dbReference type="SUPFAM" id="SSF47090">
    <property type="entry name" value="PGBD-like"/>
    <property type="match status" value="1"/>
</dbReference>
<organism evidence="10 11">
    <name type="scientific">Vibrio nigripulchritudo SOn1</name>
    <dbReference type="NCBI Taxonomy" id="1238450"/>
    <lineage>
        <taxon>Bacteria</taxon>
        <taxon>Pseudomonadati</taxon>
        <taxon>Pseudomonadota</taxon>
        <taxon>Gammaproteobacteria</taxon>
        <taxon>Vibrionales</taxon>
        <taxon>Vibrionaceae</taxon>
        <taxon>Vibrio</taxon>
    </lineage>
</organism>
<reference evidence="10 11" key="1">
    <citation type="journal article" date="2013" name="ISME J.">
        <title>Comparative genomics of pathogenic lineages of Vibrio nigripulchritudo identifies virulence-associated traits.</title>
        <authorList>
            <person name="Goudenege D."/>
            <person name="Labreuche Y."/>
            <person name="Krin E."/>
            <person name="Ansquer D."/>
            <person name="Mangenot S."/>
            <person name="Calteau A."/>
            <person name="Medigue C."/>
            <person name="Mazel D."/>
            <person name="Polz M.F."/>
            <person name="Le Roux F."/>
        </authorList>
    </citation>
    <scope>NUCLEOTIDE SEQUENCE [LARGE SCALE GENOMIC DNA]</scope>
    <source>
        <strain evidence="10 11">SOn1</strain>
    </source>
</reference>
<evidence type="ECO:0000256" key="7">
    <source>
        <dbReference type="PROSITE-ProRule" id="PRU01373"/>
    </source>
</evidence>
<dbReference type="Gene3D" id="2.40.440.10">
    <property type="entry name" value="L,D-transpeptidase catalytic domain-like"/>
    <property type="match status" value="1"/>
</dbReference>
<evidence type="ECO:0000256" key="3">
    <source>
        <dbReference type="ARBA" id="ARBA00022679"/>
    </source>
</evidence>
<feature type="chain" id="PRO_5043573327" evidence="8">
    <location>
        <begin position="22"/>
        <end position="537"/>
    </location>
</feature>
<feature type="signal peptide" evidence="8">
    <location>
        <begin position="1"/>
        <end position="21"/>
    </location>
</feature>
<dbReference type="GO" id="GO:0009252">
    <property type="term" value="P:peptidoglycan biosynthetic process"/>
    <property type="evidence" value="ECO:0007669"/>
    <property type="project" value="UniProtKB-KW"/>
</dbReference>
<comment type="caution">
    <text evidence="10">The sequence shown here is derived from an EMBL/GenBank/DDBJ whole genome shotgun (WGS) entry which is preliminary data.</text>
</comment>
<gene>
    <name evidence="10" type="ORF">VIBNISOn1_560041</name>
</gene>
<sequence length="537" mass="62253">MRLRKYFYFMIIAMLPLVSSANSYYATTWVNSSTPAHTPLAHQPVITALYHEYQYQPIWFQYDAIEAFETQLEHLALSDVSELFYKRLMALKEARYHNRWQEYDVLATDTLLSYISYTELSQSMGKGWFFGGRVPAMLPTPSGSSFETFYNAVMSDSLVEYIEGLKPQSPLYSDYVTAIYELKPWLNVYLSDYSQKKRFTRKGDVLSHKRVLLNRLQVLGYDVSAVNADDKIYDKPLDDLVRQFQVQHGLDADGIIGPKTIEWINASIEERLRLVALNAQRLRIWPLQRDQIVLVNVPQYSMSYWLDGKEAFSSDVIVGRPSRKTPLIDTRMDSVIVNPSWNVPRKIMVKDILPKAIEEETYLQEHNYEIVESWHNRTLVDPQDIDWQTIDPDSFPYRIRQTSGPYNALGKYKFNTPNKNAIFLHDTPAKSLFTKARRAFSSGCIRIESAEGFANLLLTSNSKLRPSHQERISREETVAVALKQRIPVSIIYQTVWTERGQVQYRSDIYKYDQLSRSSNFDAKLTNLINLDKNLSAQ</sequence>
<dbReference type="PANTHER" id="PTHR41533">
    <property type="entry name" value="L,D-TRANSPEPTIDASE HI_1667-RELATED"/>
    <property type="match status" value="1"/>
</dbReference>